<dbReference type="EMBL" id="LRGB01004929">
    <property type="protein sequence ID" value="KZS02233.1"/>
    <property type="molecule type" value="Genomic_DNA"/>
</dbReference>
<dbReference type="AlphaFoldDB" id="A0A164JD90"/>
<feature type="compositionally biased region" description="Polar residues" evidence="1">
    <location>
        <begin position="132"/>
        <end position="145"/>
    </location>
</feature>
<keyword evidence="3" id="KW-1185">Reference proteome</keyword>
<gene>
    <name evidence="2" type="ORF">APZ42_000802</name>
</gene>
<evidence type="ECO:0000256" key="1">
    <source>
        <dbReference type="SAM" id="MobiDB-lite"/>
    </source>
</evidence>
<name>A0A164JD90_9CRUS</name>
<proteinExistence type="predicted"/>
<dbReference type="Proteomes" id="UP000076858">
    <property type="component" value="Unassembled WGS sequence"/>
</dbReference>
<sequence length="157" mass="18318">WGRAAIPIKVDRNCLRQLLKIHQDWFAITKIKIDSRQTVNSKKHIANFKTRMNTLCDLTPSDVENKLKASRKTYWKEDFMFLIGQREYPQRGRMANVDRNEAQRANIQSLRSSRTNTPSLPASNETYDESISVGSNESEDLSQFSSDEEYYEPRRTP</sequence>
<feature type="non-terminal residue" evidence="2">
    <location>
        <position position="157"/>
    </location>
</feature>
<feature type="region of interest" description="Disordered" evidence="1">
    <location>
        <begin position="92"/>
        <end position="157"/>
    </location>
</feature>
<feature type="compositionally biased region" description="Polar residues" evidence="1">
    <location>
        <begin position="103"/>
        <end position="125"/>
    </location>
</feature>
<comment type="caution">
    <text evidence="2">The sequence shown here is derived from an EMBL/GenBank/DDBJ whole genome shotgun (WGS) entry which is preliminary data.</text>
</comment>
<accession>A0A164JD90</accession>
<feature type="non-terminal residue" evidence="2">
    <location>
        <position position="1"/>
    </location>
</feature>
<organism evidence="2 3">
    <name type="scientific">Daphnia magna</name>
    <dbReference type="NCBI Taxonomy" id="35525"/>
    <lineage>
        <taxon>Eukaryota</taxon>
        <taxon>Metazoa</taxon>
        <taxon>Ecdysozoa</taxon>
        <taxon>Arthropoda</taxon>
        <taxon>Crustacea</taxon>
        <taxon>Branchiopoda</taxon>
        <taxon>Diplostraca</taxon>
        <taxon>Cladocera</taxon>
        <taxon>Anomopoda</taxon>
        <taxon>Daphniidae</taxon>
        <taxon>Daphnia</taxon>
    </lineage>
</organism>
<evidence type="ECO:0000313" key="2">
    <source>
        <dbReference type="EMBL" id="KZS02233.1"/>
    </source>
</evidence>
<reference evidence="2 3" key="1">
    <citation type="submission" date="2016-03" db="EMBL/GenBank/DDBJ databases">
        <title>EvidentialGene: Evidence-directed Construction of Genes on Genomes.</title>
        <authorList>
            <person name="Gilbert D.G."/>
            <person name="Choi J.-H."/>
            <person name="Mockaitis K."/>
            <person name="Colbourne J."/>
            <person name="Pfrender M."/>
        </authorList>
    </citation>
    <scope>NUCLEOTIDE SEQUENCE [LARGE SCALE GENOMIC DNA]</scope>
    <source>
        <strain evidence="2 3">Xinb3</strain>
        <tissue evidence="2">Complete organism</tissue>
    </source>
</reference>
<protein>
    <submittedName>
        <fullName evidence="2">Uncharacterized protein</fullName>
    </submittedName>
</protein>
<evidence type="ECO:0000313" key="3">
    <source>
        <dbReference type="Proteomes" id="UP000076858"/>
    </source>
</evidence>
<dbReference type="OrthoDB" id="6376573at2759"/>